<organism evidence="1">
    <name type="scientific">marine sediment metagenome</name>
    <dbReference type="NCBI Taxonomy" id="412755"/>
    <lineage>
        <taxon>unclassified sequences</taxon>
        <taxon>metagenomes</taxon>
        <taxon>ecological metagenomes</taxon>
    </lineage>
</organism>
<evidence type="ECO:0000313" key="1">
    <source>
        <dbReference type="EMBL" id="GAF69295.1"/>
    </source>
</evidence>
<protein>
    <submittedName>
        <fullName evidence="1">Uncharacterized protein</fullName>
    </submittedName>
</protein>
<sequence>MVGKKLEEAPKVLRNKSVELKKYLKDIKAVLEKWKFSIEESKDGMRIELHLVALMKFPKKK</sequence>
<proteinExistence type="predicted"/>
<reference evidence="1" key="1">
    <citation type="journal article" date="2014" name="Front. Microbiol.">
        <title>High frequency of phylogenetically diverse reductive dehalogenase-homologous genes in deep subseafloor sedimentary metagenomes.</title>
        <authorList>
            <person name="Kawai M."/>
            <person name="Futagami T."/>
            <person name="Toyoda A."/>
            <person name="Takaki Y."/>
            <person name="Nishi S."/>
            <person name="Hori S."/>
            <person name="Arai W."/>
            <person name="Tsubouchi T."/>
            <person name="Morono Y."/>
            <person name="Uchiyama I."/>
            <person name="Ito T."/>
            <person name="Fujiyama A."/>
            <person name="Inagaki F."/>
            <person name="Takami H."/>
        </authorList>
    </citation>
    <scope>NUCLEOTIDE SEQUENCE</scope>
    <source>
        <strain evidence="1">Expedition CK06-06</strain>
    </source>
</reference>
<name>X0SZQ5_9ZZZZ</name>
<comment type="caution">
    <text evidence="1">The sequence shown here is derived from an EMBL/GenBank/DDBJ whole genome shotgun (WGS) entry which is preliminary data.</text>
</comment>
<accession>X0SZQ5</accession>
<dbReference type="EMBL" id="BARS01003862">
    <property type="protein sequence ID" value="GAF69295.1"/>
    <property type="molecule type" value="Genomic_DNA"/>
</dbReference>
<dbReference type="AlphaFoldDB" id="X0SZQ5"/>
<gene>
    <name evidence="1" type="ORF">S01H1_07494</name>
</gene>